<dbReference type="NCBIfam" id="TIGR00281">
    <property type="entry name" value="SMC-Scp complex subunit ScpB"/>
    <property type="match status" value="1"/>
</dbReference>
<comment type="subcellular location">
    <subcellularLocation>
        <location evidence="5">Cytoplasm</location>
    </subcellularLocation>
    <text evidence="5">Associated with two foci at the outer edges of the nucleoid region in young cells, and at four foci within both cell halves in older cells.</text>
</comment>
<proteinExistence type="inferred from homology"/>
<dbReference type="InterPro" id="IPR036388">
    <property type="entry name" value="WH-like_DNA-bd_sf"/>
</dbReference>
<keyword evidence="2 5" id="KW-0132">Cell division</keyword>
<dbReference type="Gene3D" id="1.10.10.10">
    <property type="entry name" value="Winged helix-like DNA-binding domain superfamily/Winged helix DNA-binding domain"/>
    <property type="match status" value="2"/>
</dbReference>
<keyword evidence="4 5" id="KW-0131">Cell cycle</keyword>
<dbReference type="RefSeq" id="WP_194701908.1">
    <property type="nucleotide sequence ID" value="NZ_JADKNH010000006.1"/>
</dbReference>
<dbReference type="HAMAP" id="MF_01804">
    <property type="entry name" value="ScpB"/>
    <property type="match status" value="1"/>
</dbReference>
<dbReference type="InterPro" id="IPR036390">
    <property type="entry name" value="WH_DNA-bd_sf"/>
</dbReference>
<protein>
    <recommendedName>
        <fullName evidence="5">Segregation and condensation protein B</fullName>
    </recommendedName>
</protein>
<gene>
    <name evidence="5 6" type="primary">scpB</name>
    <name evidence="6" type="ORF">ISU02_11060</name>
</gene>
<comment type="function">
    <text evidence="5">Participates in chromosomal partition during cell division. May act via the formation of a condensin-like complex containing Smc and ScpA that pull DNA away from mid-cell into both cell halves.</text>
</comment>
<comment type="similarity">
    <text evidence="5">Belongs to the ScpB family.</text>
</comment>
<comment type="subunit">
    <text evidence="5">Homodimer. Homodimerization may be required to stabilize the binding of ScpA to the Smc head domains. Component of a cohesin-like complex composed of ScpA, ScpB and the Smc homodimer, in which ScpA and ScpB bind to the head domain of Smc. The presence of the three proteins is required for the association of the complex with DNA.</text>
</comment>
<evidence type="ECO:0000256" key="3">
    <source>
        <dbReference type="ARBA" id="ARBA00022829"/>
    </source>
</evidence>
<dbReference type="PANTHER" id="PTHR34298">
    <property type="entry name" value="SEGREGATION AND CONDENSATION PROTEIN B"/>
    <property type="match status" value="1"/>
</dbReference>
<dbReference type="Pfam" id="PF04079">
    <property type="entry name" value="SMC_ScpB"/>
    <property type="match status" value="1"/>
</dbReference>
<comment type="caution">
    <text evidence="6">The sequence shown here is derived from an EMBL/GenBank/DDBJ whole genome shotgun (WGS) entry which is preliminary data.</text>
</comment>
<keyword evidence="7" id="KW-1185">Reference proteome</keyword>
<dbReference type="PIRSF" id="PIRSF019345">
    <property type="entry name" value="ScpB"/>
    <property type="match status" value="1"/>
</dbReference>
<dbReference type="EMBL" id="JADKNH010000006">
    <property type="protein sequence ID" value="MBF4693666.1"/>
    <property type="molecule type" value="Genomic_DNA"/>
</dbReference>
<dbReference type="SUPFAM" id="SSF46785">
    <property type="entry name" value="Winged helix' DNA-binding domain"/>
    <property type="match status" value="2"/>
</dbReference>
<name>A0ABR9ZTJ0_9FIRM</name>
<evidence type="ECO:0000256" key="2">
    <source>
        <dbReference type="ARBA" id="ARBA00022618"/>
    </source>
</evidence>
<dbReference type="Proteomes" id="UP000614200">
    <property type="component" value="Unassembled WGS sequence"/>
</dbReference>
<accession>A0ABR9ZTJ0</accession>
<dbReference type="PANTHER" id="PTHR34298:SF2">
    <property type="entry name" value="SEGREGATION AND CONDENSATION PROTEIN B"/>
    <property type="match status" value="1"/>
</dbReference>
<evidence type="ECO:0000256" key="1">
    <source>
        <dbReference type="ARBA" id="ARBA00022490"/>
    </source>
</evidence>
<dbReference type="InterPro" id="IPR005234">
    <property type="entry name" value="ScpB_csome_segregation"/>
</dbReference>
<evidence type="ECO:0000313" key="7">
    <source>
        <dbReference type="Proteomes" id="UP000614200"/>
    </source>
</evidence>
<evidence type="ECO:0000256" key="5">
    <source>
        <dbReference type="HAMAP-Rule" id="MF_01804"/>
    </source>
</evidence>
<reference evidence="6 7" key="1">
    <citation type="submission" date="2020-11" db="EMBL/GenBank/DDBJ databases">
        <title>Fusibacter basophilias sp. nov.</title>
        <authorList>
            <person name="Qiu D."/>
        </authorList>
    </citation>
    <scope>NUCLEOTIDE SEQUENCE [LARGE SCALE GENOMIC DNA]</scope>
    <source>
        <strain evidence="6 7">Q10-2</strain>
    </source>
</reference>
<keyword evidence="3 5" id="KW-0159">Chromosome partition</keyword>
<keyword evidence="1 5" id="KW-0963">Cytoplasm</keyword>
<sequence>MSNQIIEDYKKYQSAIESMLFVWGEPLSISKIAKQLDLKITITRKLLDDLMLKYESEERGIQILETNGHYQFCTLKENYSYIESLCQTSKSKGLSNSALEVLAIIAYKQPITKLDIEQIRGVSSDGPLQHLIERRLVEVVGKLEKIGRPQIYGTTDIFLKSFGYKTIKELPSINEFDAFNVFQSKAIEMEEMNNDSNQNDETK</sequence>
<evidence type="ECO:0000256" key="4">
    <source>
        <dbReference type="ARBA" id="ARBA00023306"/>
    </source>
</evidence>
<organism evidence="6 7">
    <name type="scientific">Fusibacter ferrireducens</name>
    <dbReference type="NCBI Taxonomy" id="2785058"/>
    <lineage>
        <taxon>Bacteria</taxon>
        <taxon>Bacillati</taxon>
        <taxon>Bacillota</taxon>
        <taxon>Clostridia</taxon>
        <taxon>Eubacteriales</taxon>
        <taxon>Eubacteriales Family XII. Incertae Sedis</taxon>
        <taxon>Fusibacter</taxon>
    </lineage>
</organism>
<evidence type="ECO:0000313" key="6">
    <source>
        <dbReference type="EMBL" id="MBF4693666.1"/>
    </source>
</evidence>